<sequence length="159" mass="17669">MSESDETAHCALEIQSRGLDSNELKNPLTGIRIRYPLIRSSKTVIALHEIRSDSKSGLRLDKTTKSVPSGPITALGRPRIARRRLFRHFRTHSNGLSHDKFSAFSACKTRGRKRTPVDPTHGAHGISDRDRRYFGLEKVRIAKLAFETADGSSSAVLCS</sequence>
<evidence type="ECO:0000313" key="2">
    <source>
        <dbReference type="Proteomes" id="UP000299102"/>
    </source>
</evidence>
<protein>
    <submittedName>
        <fullName evidence="1">Uncharacterized protein</fullName>
    </submittedName>
</protein>
<reference evidence="1 2" key="1">
    <citation type="journal article" date="2019" name="Commun. Biol.">
        <title>The bagworm genome reveals a unique fibroin gene that provides high tensile strength.</title>
        <authorList>
            <person name="Kono N."/>
            <person name="Nakamura H."/>
            <person name="Ohtoshi R."/>
            <person name="Tomita M."/>
            <person name="Numata K."/>
            <person name="Arakawa K."/>
        </authorList>
    </citation>
    <scope>NUCLEOTIDE SEQUENCE [LARGE SCALE GENOMIC DNA]</scope>
</reference>
<dbReference type="AlphaFoldDB" id="A0A4C1YF89"/>
<dbReference type="Proteomes" id="UP000299102">
    <property type="component" value="Unassembled WGS sequence"/>
</dbReference>
<gene>
    <name evidence="1" type="ORF">EVAR_53901_1</name>
</gene>
<organism evidence="1 2">
    <name type="scientific">Eumeta variegata</name>
    <name type="common">Bagworm moth</name>
    <name type="synonym">Eumeta japonica</name>
    <dbReference type="NCBI Taxonomy" id="151549"/>
    <lineage>
        <taxon>Eukaryota</taxon>
        <taxon>Metazoa</taxon>
        <taxon>Ecdysozoa</taxon>
        <taxon>Arthropoda</taxon>
        <taxon>Hexapoda</taxon>
        <taxon>Insecta</taxon>
        <taxon>Pterygota</taxon>
        <taxon>Neoptera</taxon>
        <taxon>Endopterygota</taxon>
        <taxon>Lepidoptera</taxon>
        <taxon>Glossata</taxon>
        <taxon>Ditrysia</taxon>
        <taxon>Tineoidea</taxon>
        <taxon>Psychidae</taxon>
        <taxon>Oiketicinae</taxon>
        <taxon>Eumeta</taxon>
    </lineage>
</organism>
<evidence type="ECO:0000313" key="1">
    <source>
        <dbReference type="EMBL" id="GBP73472.1"/>
    </source>
</evidence>
<comment type="caution">
    <text evidence="1">The sequence shown here is derived from an EMBL/GenBank/DDBJ whole genome shotgun (WGS) entry which is preliminary data.</text>
</comment>
<dbReference type="EMBL" id="BGZK01001174">
    <property type="protein sequence ID" value="GBP73472.1"/>
    <property type="molecule type" value="Genomic_DNA"/>
</dbReference>
<keyword evidence="2" id="KW-1185">Reference proteome</keyword>
<name>A0A4C1YF89_EUMVA</name>
<proteinExistence type="predicted"/>
<accession>A0A4C1YF89</accession>